<dbReference type="GO" id="GO:0043709">
    <property type="term" value="P:cell adhesion involved in single-species biofilm formation"/>
    <property type="evidence" value="ECO:0007669"/>
    <property type="project" value="TreeGrafter"/>
</dbReference>
<organism evidence="4 5">
    <name type="scientific">Duganella lactea</name>
    <dbReference type="NCBI Taxonomy" id="2692173"/>
    <lineage>
        <taxon>Bacteria</taxon>
        <taxon>Pseudomonadati</taxon>
        <taxon>Pseudomonadota</taxon>
        <taxon>Betaproteobacteria</taxon>
        <taxon>Burkholderiales</taxon>
        <taxon>Oxalobacteraceae</taxon>
        <taxon>Telluria group</taxon>
        <taxon>Duganella</taxon>
    </lineage>
</organism>
<dbReference type="AlphaFoldDB" id="A0A6L8MHV6"/>
<dbReference type="InterPro" id="IPR029787">
    <property type="entry name" value="Nucleotide_cyclase"/>
</dbReference>
<dbReference type="SMART" id="SM00267">
    <property type="entry name" value="GGDEF"/>
    <property type="match status" value="1"/>
</dbReference>
<comment type="caution">
    <text evidence="4">The sequence shown here is derived from an EMBL/GenBank/DDBJ whole genome shotgun (WGS) entry which is preliminary data.</text>
</comment>
<evidence type="ECO:0000313" key="5">
    <source>
        <dbReference type="Proteomes" id="UP000474565"/>
    </source>
</evidence>
<dbReference type="CDD" id="cd01949">
    <property type="entry name" value="GGDEF"/>
    <property type="match status" value="1"/>
</dbReference>
<sequence>MWTKKYGAAVKTYQLEQRYRVADPALFSPQQITALLGALPDPAFILTRSGRYAALFGGADTRYYHDGSELVGKSLGDVLQPEMVAWFEAQIALALASPGLHVVEYPLAANDVKGVSGAGPVETIWFEGRVQRLQYAVLGEDAVLWVASNINASKKLETQLRKQSETDALSGLPNRRKLMRKLTEHFELFLRYQTPASVLVFDIDHFKSLNDRHGHLAGDKAIATTAAVCRQALRGADFPARLGGDEFVVLMPHTTRAQALPIAERLRQHMVEQTGTTISGGLSEMWPGDCSYEEVLKRADDALYRAKRDGRNRIAAERRSGARRNP</sequence>
<protein>
    <recommendedName>
        <fullName evidence="1">diguanylate cyclase</fullName>
        <ecNumber evidence="1">2.7.7.65</ecNumber>
    </recommendedName>
</protein>
<dbReference type="InterPro" id="IPR043128">
    <property type="entry name" value="Rev_trsase/Diguanyl_cyclase"/>
</dbReference>
<dbReference type="SUPFAM" id="SSF55785">
    <property type="entry name" value="PYP-like sensor domain (PAS domain)"/>
    <property type="match status" value="1"/>
</dbReference>
<dbReference type="NCBIfam" id="TIGR00254">
    <property type="entry name" value="GGDEF"/>
    <property type="match status" value="1"/>
</dbReference>
<dbReference type="Gene3D" id="3.30.70.270">
    <property type="match status" value="1"/>
</dbReference>
<dbReference type="PANTHER" id="PTHR45138">
    <property type="entry name" value="REGULATORY COMPONENTS OF SENSORY TRANSDUCTION SYSTEM"/>
    <property type="match status" value="1"/>
</dbReference>
<dbReference type="GO" id="GO:0005886">
    <property type="term" value="C:plasma membrane"/>
    <property type="evidence" value="ECO:0007669"/>
    <property type="project" value="TreeGrafter"/>
</dbReference>
<dbReference type="FunFam" id="3.30.70.270:FF:000001">
    <property type="entry name" value="Diguanylate cyclase domain protein"/>
    <property type="match status" value="1"/>
</dbReference>
<feature type="domain" description="GGDEF" evidence="3">
    <location>
        <begin position="194"/>
        <end position="319"/>
    </location>
</feature>
<comment type="catalytic activity">
    <reaction evidence="2">
        <text>2 GTP = 3',3'-c-di-GMP + 2 diphosphate</text>
        <dbReference type="Rhea" id="RHEA:24898"/>
        <dbReference type="ChEBI" id="CHEBI:33019"/>
        <dbReference type="ChEBI" id="CHEBI:37565"/>
        <dbReference type="ChEBI" id="CHEBI:58805"/>
        <dbReference type="EC" id="2.7.7.65"/>
    </reaction>
</comment>
<proteinExistence type="predicted"/>
<gene>
    <name evidence="4" type="ORF">GTP44_08995</name>
</gene>
<dbReference type="InterPro" id="IPR035965">
    <property type="entry name" value="PAS-like_dom_sf"/>
</dbReference>
<dbReference type="EC" id="2.7.7.65" evidence="1"/>
<dbReference type="InterPro" id="IPR050469">
    <property type="entry name" value="Diguanylate_Cyclase"/>
</dbReference>
<dbReference type="SUPFAM" id="SSF55073">
    <property type="entry name" value="Nucleotide cyclase"/>
    <property type="match status" value="1"/>
</dbReference>
<evidence type="ECO:0000256" key="1">
    <source>
        <dbReference type="ARBA" id="ARBA00012528"/>
    </source>
</evidence>
<evidence type="ECO:0000313" key="4">
    <source>
        <dbReference type="EMBL" id="MYM82089.1"/>
    </source>
</evidence>
<dbReference type="PANTHER" id="PTHR45138:SF9">
    <property type="entry name" value="DIGUANYLATE CYCLASE DGCM-RELATED"/>
    <property type="match status" value="1"/>
</dbReference>
<name>A0A6L8MHV6_9BURK</name>
<dbReference type="Pfam" id="PF00990">
    <property type="entry name" value="GGDEF"/>
    <property type="match status" value="1"/>
</dbReference>
<dbReference type="GO" id="GO:1902201">
    <property type="term" value="P:negative regulation of bacterial-type flagellum-dependent cell motility"/>
    <property type="evidence" value="ECO:0007669"/>
    <property type="project" value="TreeGrafter"/>
</dbReference>
<reference evidence="4 5" key="1">
    <citation type="submission" date="2019-12" db="EMBL/GenBank/DDBJ databases">
        <title>Novel species isolated from a subtropical stream in China.</title>
        <authorList>
            <person name="Lu H."/>
        </authorList>
    </citation>
    <scope>NUCLEOTIDE SEQUENCE [LARGE SCALE GENOMIC DNA]</scope>
    <source>
        <strain evidence="4 5">FT50W</strain>
    </source>
</reference>
<dbReference type="Proteomes" id="UP000474565">
    <property type="component" value="Unassembled WGS sequence"/>
</dbReference>
<evidence type="ECO:0000256" key="2">
    <source>
        <dbReference type="ARBA" id="ARBA00034247"/>
    </source>
</evidence>
<accession>A0A6L8MHV6</accession>
<dbReference type="PROSITE" id="PS50887">
    <property type="entry name" value="GGDEF"/>
    <property type="match status" value="1"/>
</dbReference>
<dbReference type="InterPro" id="IPR000160">
    <property type="entry name" value="GGDEF_dom"/>
</dbReference>
<dbReference type="GO" id="GO:0052621">
    <property type="term" value="F:diguanylate cyclase activity"/>
    <property type="evidence" value="ECO:0007669"/>
    <property type="project" value="UniProtKB-EC"/>
</dbReference>
<dbReference type="EMBL" id="WWCP01000007">
    <property type="protein sequence ID" value="MYM82089.1"/>
    <property type="molecule type" value="Genomic_DNA"/>
</dbReference>
<evidence type="ECO:0000259" key="3">
    <source>
        <dbReference type="PROSITE" id="PS50887"/>
    </source>
</evidence>